<dbReference type="SUPFAM" id="SSF52540">
    <property type="entry name" value="P-loop containing nucleoside triphosphate hydrolases"/>
    <property type="match status" value="2"/>
</dbReference>
<feature type="region of interest" description="Disordered" evidence="9">
    <location>
        <begin position="136"/>
        <end position="195"/>
    </location>
</feature>
<proteinExistence type="inferred from homology"/>
<dbReference type="InterPro" id="IPR049730">
    <property type="entry name" value="SNF2/RAD54-like_C"/>
</dbReference>
<evidence type="ECO:0000259" key="10">
    <source>
        <dbReference type="PROSITE" id="PS51192"/>
    </source>
</evidence>
<keyword evidence="4" id="KW-0378">Hydrolase</keyword>
<keyword evidence="7" id="KW-0175">Coiled coil</keyword>
<evidence type="ECO:0000313" key="13">
    <source>
        <dbReference type="Proteomes" id="UP001627154"/>
    </source>
</evidence>
<evidence type="ECO:0000259" key="11">
    <source>
        <dbReference type="PROSITE" id="PS51194"/>
    </source>
</evidence>
<organism evidence="12 13">
    <name type="scientific">Trichogramma kaykai</name>
    <dbReference type="NCBI Taxonomy" id="54128"/>
    <lineage>
        <taxon>Eukaryota</taxon>
        <taxon>Metazoa</taxon>
        <taxon>Ecdysozoa</taxon>
        <taxon>Arthropoda</taxon>
        <taxon>Hexapoda</taxon>
        <taxon>Insecta</taxon>
        <taxon>Pterygota</taxon>
        <taxon>Neoptera</taxon>
        <taxon>Endopterygota</taxon>
        <taxon>Hymenoptera</taxon>
        <taxon>Apocrita</taxon>
        <taxon>Proctotrupomorpha</taxon>
        <taxon>Chalcidoidea</taxon>
        <taxon>Trichogrammatidae</taxon>
        <taxon>Trichogramma</taxon>
    </lineage>
</organism>
<dbReference type="GO" id="GO:0005634">
    <property type="term" value="C:nucleus"/>
    <property type="evidence" value="ECO:0007669"/>
    <property type="project" value="UniProtKB-SubCell"/>
</dbReference>
<keyword evidence="3" id="KW-0547">Nucleotide-binding</keyword>
<feature type="domain" description="Helicase ATP-binding" evidence="10">
    <location>
        <begin position="246"/>
        <end position="417"/>
    </location>
</feature>
<protein>
    <recommendedName>
        <fullName evidence="14">Helicase ATP-binding domain-containing protein</fullName>
    </recommendedName>
</protein>
<dbReference type="GO" id="GO:0004386">
    <property type="term" value="F:helicase activity"/>
    <property type="evidence" value="ECO:0007669"/>
    <property type="project" value="UniProtKB-KW"/>
</dbReference>
<evidence type="ECO:0000256" key="7">
    <source>
        <dbReference type="ARBA" id="ARBA00023054"/>
    </source>
</evidence>
<dbReference type="Gene3D" id="3.40.50.300">
    <property type="entry name" value="P-loop containing nucleotide triphosphate hydrolases"/>
    <property type="match status" value="1"/>
</dbReference>
<evidence type="ECO:0000256" key="1">
    <source>
        <dbReference type="ARBA" id="ARBA00004123"/>
    </source>
</evidence>
<dbReference type="PROSITE" id="PS51194">
    <property type="entry name" value="HELICASE_CTER"/>
    <property type="match status" value="1"/>
</dbReference>
<dbReference type="SMART" id="SM00490">
    <property type="entry name" value="HELICc"/>
    <property type="match status" value="1"/>
</dbReference>
<evidence type="ECO:0008006" key="14">
    <source>
        <dbReference type="Google" id="ProtNLM"/>
    </source>
</evidence>
<dbReference type="SMART" id="SM00487">
    <property type="entry name" value="DEXDc"/>
    <property type="match status" value="1"/>
</dbReference>
<dbReference type="AlphaFoldDB" id="A0ABD2XPK6"/>
<feature type="domain" description="Helicase C-terminal" evidence="11">
    <location>
        <begin position="644"/>
        <end position="809"/>
    </location>
</feature>
<evidence type="ECO:0000256" key="6">
    <source>
        <dbReference type="ARBA" id="ARBA00022840"/>
    </source>
</evidence>
<keyword evidence="8" id="KW-0539">Nucleus</keyword>
<dbReference type="FunFam" id="3.40.50.10810:FF:000015">
    <property type="entry name" value="lymphoid-specific helicase isoform X1"/>
    <property type="match status" value="1"/>
</dbReference>
<evidence type="ECO:0000256" key="5">
    <source>
        <dbReference type="ARBA" id="ARBA00022806"/>
    </source>
</evidence>
<evidence type="ECO:0000256" key="3">
    <source>
        <dbReference type="ARBA" id="ARBA00022741"/>
    </source>
</evidence>
<evidence type="ECO:0000256" key="2">
    <source>
        <dbReference type="ARBA" id="ARBA00007025"/>
    </source>
</evidence>
<sequence length="848" mass="97323">MENLTAVPLNASNFVASKKEIKREEIDPCDDSGLSWTTFTSNAGSSKSSLSPIAIGKDDSTVGTIGEGIQFADASRIAEEQAAKLADINSRKRVRKQEEAKLREKEAFEREVQETQYKRLTHLLNQSKAMTTFIMKKIDKPEKKGGKKKKTTEEDKKDSDEPAAKKLRSSNKPATAQNEQTSSTNSNRGRKRKLNLSNDEIKQELDEMSDHESQSQSQETTNDFSTVKYFEGELRPYQKDGVNWLKLLYENGLNGILGDEMGLGKTVQVIALFAYLMEQKISGPYLVLVPLSTLPNWVSEFERFAPQLPVVCYYGNLKQRIQIQPKLSKKTKLAPNFSTLPIVLMSYEMVQFDKNFLRKFNWRYIVIDEAQRIKNYETVMARTLKTFNSYNRLLLTGTPLQNNLSELWSLLNFLLPDIFSDLAVFESWFDARKVQDQAGKQELLEREQKNHVLSMLREILQPFMLRRLKEDVCPDIPPIKEVVIYTPLTAIQLDIYSSIIKRDYASLTKTEEKSLIVDVDGVRPKRKCTQKIDFSSYFSKHPHDKDSLIPSSKSGNDQSQIVNSHTLNMVKMPGENLDENIDEWNKYTNVTEENVDYLIHLTLNDVMMYRHVVNHPYLIHHPLNDCGLPIVDENVVKKSGKLLVLDAMLKKLKARGHKVLLFSNFKMVLDIIEDYLSLTDYDYCRLDGNVKFEDRKDQINRFQNDPNCFLFMLTTRSGSVGLNLAAADTVIIYDSDWNPQCDLQAMARCHRIGQKKPVVVYRMCCKGTVDEMIIKRANAKRFLEKAVISKENILANPEQGLKVLKEMLEQDAFTVADYKNQVYTDAELDELLDRSDMVFQSNKTEDEH</sequence>
<evidence type="ECO:0000256" key="8">
    <source>
        <dbReference type="ARBA" id="ARBA00023242"/>
    </source>
</evidence>
<dbReference type="InterPro" id="IPR001650">
    <property type="entry name" value="Helicase_C-like"/>
</dbReference>
<dbReference type="InterPro" id="IPR000330">
    <property type="entry name" value="SNF2_N"/>
</dbReference>
<keyword evidence="13" id="KW-1185">Reference proteome</keyword>
<comment type="caution">
    <text evidence="12">The sequence shown here is derived from an EMBL/GenBank/DDBJ whole genome shotgun (WGS) entry which is preliminary data.</text>
</comment>
<reference evidence="12 13" key="1">
    <citation type="journal article" date="2024" name="bioRxiv">
        <title>A reference genome for Trichogramma kaykai: A tiny desert-dwelling parasitoid wasp with competing sex-ratio distorters.</title>
        <authorList>
            <person name="Culotta J."/>
            <person name="Lindsey A.R."/>
        </authorList>
    </citation>
    <scope>NUCLEOTIDE SEQUENCE [LARGE SCALE GENOMIC DNA]</scope>
    <source>
        <strain evidence="12 13">KSX58</strain>
    </source>
</reference>
<dbReference type="PROSITE" id="PS51192">
    <property type="entry name" value="HELICASE_ATP_BIND_1"/>
    <property type="match status" value="1"/>
</dbReference>
<dbReference type="InterPro" id="IPR038718">
    <property type="entry name" value="SNF2-like_sf"/>
</dbReference>
<dbReference type="GO" id="GO:0005524">
    <property type="term" value="F:ATP binding"/>
    <property type="evidence" value="ECO:0007669"/>
    <property type="project" value="UniProtKB-KW"/>
</dbReference>
<dbReference type="Pfam" id="PF00176">
    <property type="entry name" value="SNF2-rel_dom"/>
    <property type="match status" value="1"/>
</dbReference>
<name>A0ABD2XPK6_9HYME</name>
<evidence type="ECO:0000313" key="12">
    <source>
        <dbReference type="EMBL" id="KAL3406804.1"/>
    </source>
</evidence>
<keyword evidence="5" id="KW-0347">Helicase</keyword>
<feature type="compositionally biased region" description="Polar residues" evidence="9">
    <location>
        <begin position="170"/>
        <end position="187"/>
    </location>
</feature>
<feature type="compositionally biased region" description="Basic and acidic residues" evidence="9">
    <location>
        <begin position="151"/>
        <end position="164"/>
    </location>
</feature>
<evidence type="ECO:0000256" key="4">
    <source>
        <dbReference type="ARBA" id="ARBA00022801"/>
    </source>
</evidence>
<gene>
    <name evidence="12" type="ORF">TKK_000935</name>
</gene>
<accession>A0ABD2XPK6</accession>
<dbReference type="Gene3D" id="3.40.50.10810">
    <property type="entry name" value="Tandem AAA-ATPase domain"/>
    <property type="match status" value="1"/>
</dbReference>
<dbReference type="PANTHER" id="PTHR10799">
    <property type="entry name" value="SNF2/RAD54 HELICASE FAMILY"/>
    <property type="match status" value="1"/>
</dbReference>
<comment type="subcellular location">
    <subcellularLocation>
        <location evidence="1">Nucleus</location>
    </subcellularLocation>
</comment>
<keyword evidence="6" id="KW-0067">ATP-binding</keyword>
<dbReference type="GO" id="GO:0016787">
    <property type="term" value="F:hydrolase activity"/>
    <property type="evidence" value="ECO:0007669"/>
    <property type="project" value="UniProtKB-KW"/>
</dbReference>
<dbReference type="EMBL" id="JBJJXI010000018">
    <property type="protein sequence ID" value="KAL3406804.1"/>
    <property type="molecule type" value="Genomic_DNA"/>
</dbReference>
<dbReference type="InterPro" id="IPR014001">
    <property type="entry name" value="Helicase_ATP-bd"/>
</dbReference>
<evidence type="ECO:0000256" key="9">
    <source>
        <dbReference type="SAM" id="MobiDB-lite"/>
    </source>
</evidence>
<dbReference type="Proteomes" id="UP001627154">
    <property type="component" value="Unassembled WGS sequence"/>
</dbReference>
<dbReference type="CDD" id="cd18793">
    <property type="entry name" value="SF2_C_SNF"/>
    <property type="match status" value="1"/>
</dbReference>
<dbReference type="Pfam" id="PF00271">
    <property type="entry name" value="Helicase_C"/>
    <property type="match status" value="1"/>
</dbReference>
<dbReference type="InterPro" id="IPR027417">
    <property type="entry name" value="P-loop_NTPase"/>
</dbReference>
<comment type="similarity">
    <text evidence="2">Belongs to the SNF2/RAD54 helicase family.</text>
</comment>